<organism evidence="2 3">
    <name type="scientific">Bombilactobacillus folatiphilus</name>
    <dbReference type="NCBI Taxonomy" id="2923362"/>
    <lineage>
        <taxon>Bacteria</taxon>
        <taxon>Bacillati</taxon>
        <taxon>Bacillota</taxon>
        <taxon>Bacilli</taxon>
        <taxon>Lactobacillales</taxon>
        <taxon>Lactobacillaceae</taxon>
        <taxon>Bombilactobacillus</taxon>
    </lineage>
</organism>
<dbReference type="Pfam" id="PF01553">
    <property type="entry name" value="Acyltransferase"/>
    <property type="match status" value="1"/>
</dbReference>
<name>A0ABY4P737_9LACO</name>
<evidence type="ECO:0000313" key="2">
    <source>
        <dbReference type="EMBL" id="UQS81523.1"/>
    </source>
</evidence>
<keyword evidence="2" id="KW-0808">Transferase</keyword>
<dbReference type="SMART" id="SM00563">
    <property type="entry name" value="PlsC"/>
    <property type="match status" value="1"/>
</dbReference>
<gene>
    <name evidence="2" type="ORF">MOO45_04675</name>
</gene>
<evidence type="ECO:0000313" key="3">
    <source>
        <dbReference type="Proteomes" id="UP000831495"/>
    </source>
</evidence>
<reference evidence="2" key="1">
    <citation type="journal article" date="2022" name="Int. J. Syst. Evol. Microbiol.">
        <title>Apilactobacillus apisilvae sp. nov., Nicolia spurrieriana gen. nov. sp. nov., Bombilactobacillus folatiphilus sp. nov. and Bombilactobacillus thymidiniphilus sp. nov., four new lactic acid bacterial isolates from stingless bees Tetragonula carbonaria and Austroplebeia australis.</title>
        <authorList>
            <person name="Oliphant S.A."/>
            <person name="Watson-Haigh N.S."/>
            <person name="Sumby K.M."/>
            <person name="Gardner J."/>
            <person name="Groom S."/>
            <person name="Jiranek V."/>
        </authorList>
    </citation>
    <scope>NUCLEOTIDE SEQUENCE</scope>
    <source>
        <strain evidence="2">SG4_D2</strain>
    </source>
</reference>
<dbReference type="EMBL" id="CP093366">
    <property type="protein sequence ID" value="UQS81523.1"/>
    <property type="molecule type" value="Genomic_DNA"/>
</dbReference>
<evidence type="ECO:0000259" key="1">
    <source>
        <dbReference type="SMART" id="SM00563"/>
    </source>
</evidence>
<feature type="domain" description="Phospholipid/glycerol acyltransferase" evidence="1">
    <location>
        <begin position="97"/>
        <end position="214"/>
    </location>
</feature>
<sequence>MMIDHFIDIGERQPVIQNIITKVNQHNFNAKVEVNDPVMDLNEEQQVIRKFQRLMLTTKYQRHNYLARKIMNVAAASLKPSLQVTTNQNLKTLPRPSIITCNHFNPIDSLLVRQGLNLKRLGIVIEPTNLKMPGILGYLMNYTDTIPISQSFTYMKKDFQNLVTHNFIRHLPLLIFPEGEMWFNYRKPRPLQRGAYYYAAKNHVPIISCFVAIFDKPTTKDPHAVKYQLMVLKTINIDSSLSVNEASEKYRQIDYQQKIAAYEAAYHKQFNPAFETDDIAGNYSQDNG</sequence>
<dbReference type="RefSeq" id="WP_249513794.1">
    <property type="nucleotide sequence ID" value="NZ_CP093366.1"/>
</dbReference>
<keyword evidence="2" id="KW-0012">Acyltransferase</keyword>
<proteinExistence type="predicted"/>
<accession>A0ABY4P737</accession>
<dbReference type="GO" id="GO:0016746">
    <property type="term" value="F:acyltransferase activity"/>
    <property type="evidence" value="ECO:0007669"/>
    <property type="project" value="UniProtKB-KW"/>
</dbReference>
<protein>
    <submittedName>
        <fullName evidence="2">1-acyl-sn-glycerol-3-phosphate acyltransferase</fullName>
    </submittedName>
</protein>
<dbReference type="InterPro" id="IPR002123">
    <property type="entry name" value="Plipid/glycerol_acylTrfase"/>
</dbReference>
<dbReference type="Proteomes" id="UP000831495">
    <property type="component" value="Chromosome"/>
</dbReference>
<keyword evidence="3" id="KW-1185">Reference proteome</keyword>